<keyword evidence="2" id="KW-1185">Reference proteome</keyword>
<feature type="compositionally biased region" description="Low complexity" evidence="1">
    <location>
        <begin position="139"/>
        <end position="156"/>
    </location>
</feature>
<dbReference type="SUPFAM" id="SSF52047">
    <property type="entry name" value="RNI-like"/>
    <property type="match status" value="1"/>
</dbReference>
<dbReference type="InterPro" id="IPR001611">
    <property type="entry name" value="Leu-rich_rpt"/>
</dbReference>
<dbReference type="GeneID" id="110983676"/>
<dbReference type="InterPro" id="IPR052394">
    <property type="entry name" value="LRR-containing"/>
</dbReference>
<dbReference type="SMART" id="SM00368">
    <property type="entry name" value="LRR_RI"/>
    <property type="match status" value="8"/>
</dbReference>
<name>A0A8B7Z1F9_ACAPL</name>
<dbReference type="RefSeq" id="XP_022098807.1">
    <property type="nucleotide sequence ID" value="XM_022243115.1"/>
</dbReference>
<dbReference type="PANTHER" id="PTHR24114">
    <property type="entry name" value="LEUCINE RICH REPEAT FAMILY PROTEIN"/>
    <property type="match status" value="1"/>
</dbReference>
<dbReference type="KEGG" id="aplc:110983676"/>
<reference evidence="3" key="1">
    <citation type="submission" date="2025-08" db="UniProtKB">
        <authorList>
            <consortium name="RefSeq"/>
        </authorList>
    </citation>
    <scope>IDENTIFICATION</scope>
</reference>
<protein>
    <submittedName>
        <fullName evidence="3">Uncharacterized protein LOC110983676 isoform X1</fullName>
    </submittedName>
</protein>
<evidence type="ECO:0000313" key="3">
    <source>
        <dbReference type="RefSeq" id="XP_022098807.1"/>
    </source>
</evidence>
<sequence>MASAPATAKIHRCGGGYDMQQKQTKGHRPTMRYHTPGSAGQGYQPSNSKKTQKTAPNSAPSCSTQHESINSLEDELPTILITAEDLGLDIPMDSSGRFESLPSPAKSPRRVSMTPKMPSARPKTSSNFSRSRQEMAPDSRQSVRPTSSRSPRASTSKAGGLQRRRSHSGGNRRGSKDRRPKPTPAWSVTELPDDDSMAAGGYDETPELSENELSVSSAQTPTDDQPLDEDLDKELPESEGLRSDDPIRRLIEGPPVDDAEYDTDLEEEFGPDTEMIYDSGGKNIYLAECKQEGVDPASYVFRHLHETTFIMRHRYIGMQALIPLAKAFRSNTCTETLDLSDNHLEGDGGAIIAYMMRDNCYITKLDVSENQIRSKGASGFASMLETNYTLKILSLSGNHLSDRDALRLSEGLKNNSTLTQIDLSHNDMGELAGVHLASALASNDGLIYLDLKWNGIRGKGVIAIANALRVNTTLEVLDLSQNGVTLPGCTAFLQALKVNTGLRILDMSSNHISTPGAKKLALGLKKNTSLEALLLGGNPIGDEGVLALIKACPYSTNLKLLSLQEITLSLMIHQKMHEVQDSCNLHILSRDYSGHRRTVAVSHLVAMVDQFIVSQQAKVLYGCFAVDEQRTCMMSSHDIRKVLLDTGLDLSNEQINSALSQVGVLNSDKIHYRPLLDGLSAFQQRARSLVK</sequence>
<feature type="compositionally biased region" description="Polar residues" evidence="1">
    <location>
        <begin position="41"/>
        <end position="71"/>
    </location>
</feature>
<dbReference type="Pfam" id="PF13516">
    <property type="entry name" value="LRR_6"/>
    <property type="match status" value="8"/>
</dbReference>
<dbReference type="PANTHER" id="PTHR24114:SF50">
    <property type="entry name" value="RNI-LIKE PROTEIN"/>
    <property type="match status" value="1"/>
</dbReference>
<dbReference type="OrthoDB" id="120976at2759"/>
<dbReference type="Gene3D" id="3.80.10.10">
    <property type="entry name" value="Ribonuclease Inhibitor"/>
    <property type="match status" value="3"/>
</dbReference>
<evidence type="ECO:0000313" key="2">
    <source>
        <dbReference type="Proteomes" id="UP000694845"/>
    </source>
</evidence>
<feature type="compositionally biased region" description="Polar residues" evidence="1">
    <location>
        <begin position="211"/>
        <end position="223"/>
    </location>
</feature>
<feature type="compositionally biased region" description="Basic and acidic residues" evidence="1">
    <location>
        <begin position="233"/>
        <end position="251"/>
    </location>
</feature>
<gene>
    <name evidence="3" type="primary">LOC110983676</name>
</gene>
<dbReference type="InterPro" id="IPR032675">
    <property type="entry name" value="LRR_dom_sf"/>
</dbReference>
<dbReference type="OMA" id="AFRSNTC"/>
<dbReference type="AlphaFoldDB" id="A0A8B7Z1F9"/>
<organism evidence="2 3">
    <name type="scientific">Acanthaster planci</name>
    <name type="common">Crown-of-thorns starfish</name>
    <dbReference type="NCBI Taxonomy" id="133434"/>
    <lineage>
        <taxon>Eukaryota</taxon>
        <taxon>Metazoa</taxon>
        <taxon>Echinodermata</taxon>
        <taxon>Eleutherozoa</taxon>
        <taxon>Asterozoa</taxon>
        <taxon>Asteroidea</taxon>
        <taxon>Valvatacea</taxon>
        <taxon>Valvatida</taxon>
        <taxon>Acanthasteridae</taxon>
        <taxon>Acanthaster</taxon>
    </lineage>
</organism>
<dbReference type="Proteomes" id="UP000694845">
    <property type="component" value="Unplaced"/>
</dbReference>
<proteinExistence type="predicted"/>
<feature type="region of interest" description="Disordered" evidence="1">
    <location>
        <begin position="89"/>
        <end position="261"/>
    </location>
</feature>
<evidence type="ECO:0000256" key="1">
    <source>
        <dbReference type="SAM" id="MobiDB-lite"/>
    </source>
</evidence>
<accession>A0A8B7Z1F9</accession>
<feature type="region of interest" description="Disordered" evidence="1">
    <location>
        <begin position="1"/>
        <end position="76"/>
    </location>
</feature>